<dbReference type="AlphaFoldDB" id="A0A843WPF5"/>
<keyword evidence="2" id="KW-1185">Reference proteome</keyword>
<reference evidence="1" key="1">
    <citation type="submission" date="2017-07" db="EMBL/GenBank/DDBJ databases">
        <title>Taro Niue Genome Assembly and Annotation.</title>
        <authorList>
            <person name="Atibalentja N."/>
            <person name="Keating K."/>
            <person name="Fields C.J."/>
        </authorList>
    </citation>
    <scope>NUCLEOTIDE SEQUENCE</scope>
    <source>
        <strain evidence="1">Niue_2</strain>
        <tissue evidence="1">Leaf</tissue>
    </source>
</reference>
<gene>
    <name evidence="1" type="ORF">Taro_042380</name>
</gene>
<comment type="caution">
    <text evidence="1">The sequence shown here is derived from an EMBL/GenBank/DDBJ whole genome shotgun (WGS) entry which is preliminary data.</text>
</comment>
<protein>
    <submittedName>
        <fullName evidence="1">Uncharacterized protein</fullName>
    </submittedName>
</protein>
<name>A0A843WPF5_COLES</name>
<organism evidence="1 2">
    <name type="scientific">Colocasia esculenta</name>
    <name type="common">Wild taro</name>
    <name type="synonym">Arum esculentum</name>
    <dbReference type="NCBI Taxonomy" id="4460"/>
    <lineage>
        <taxon>Eukaryota</taxon>
        <taxon>Viridiplantae</taxon>
        <taxon>Streptophyta</taxon>
        <taxon>Embryophyta</taxon>
        <taxon>Tracheophyta</taxon>
        <taxon>Spermatophyta</taxon>
        <taxon>Magnoliopsida</taxon>
        <taxon>Liliopsida</taxon>
        <taxon>Araceae</taxon>
        <taxon>Aroideae</taxon>
        <taxon>Colocasieae</taxon>
        <taxon>Colocasia</taxon>
    </lineage>
</organism>
<sequence length="77" mass="8535">MRLRCTLVRVATGSGRQIATGSYEDHDRSFSQAARTQQGILSQLDHDRCLCRDGSENAAYRSSCSQVPNLSSSEKRD</sequence>
<dbReference type="Proteomes" id="UP000652761">
    <property type="component" value="Unassembled WGS sequence"/>
</dbReference>
<evidence type="ECO:0000313" key="1">
    <source>
        <dbReference type="EMBL" id="MQM09506.1"/>
    </source>
</evidence>
<dbReference type="EMBL" id="NMUH01004396">
    <property type="protein sequence ID" value="MQM09506.1"/>
    <property type="molecule type" value="Genomic_DNA"/>
</dbReference>
<accession>A0A843WPF5</accession>
<evidence type="ECO:0000313" key="2">
    <source>
        <dbReference type="Proteomes" id="UP000652761"/>
    </source>
</evidence>
<proteinExistence type="predicted"/>